<dbReference type="PANTHER" id="PTHR24193">
    <property type="entry name" value="ANKYRIN REPEAT PROTEIN"/>
    <property type="match status" value="1"/>
</dbReference>
<dbReference type="PROSITE" id="PS50088">
    <property type="entry name" value="ANK_REPEAT"/>
    <property type="match status" value="2"/>
</dbReference>
<reference evidence="4 5" key="1">
    <citation type="submission" date="2020-05" db="EMBL/GenBank/DDBJ databases">
        <title>Identification and distribution of gene clusters putatively required for synthesis of sphingolipid metabolism inhibitors in phylogenetically diverse species of the filamentous fungus Fusarium.</title>
        <authorList>
            <person name="Kim H.-S."/>
            <person name="Busman M."/>
            <person name="Brown D.W."/>
            <person name="Divon H."/>
            <person name="Uhlig S."/>
            <person name="Proctor R.H."/>
        </authorList>
    </citation>
    <scope>NUCLEOTIDE SEQUENCE [LARGE SCALE GENOMIC DNA]</scope>
    <source>
        <strain evidence="4 5">NRRL 66243</strain>
    </source>
</reference>
<dbReference type="SMART" id="SM00248">
    <property type="entry name" value="ANK"/>
    <property type="match status" value="6"/>
</dbReference>
<dbReference type="GO" id="GO:0000976">
    <property type="term" value="F:transcription cis-regulatory region binding"/>
    <property type="evidence" value="ECO:0007669"/>
    <property type="project" value="TreeGrafter"/>
</dbReference>
<dbReference type="GO" id="GO:0045944">
    <property type="term" value="P:positive regulation of transcription by RNA polymerase II"/>
    <property type="evidence" value="ECO:0007669"/>
    <property type="project" value="TreeGrafter"/>
</dbReference>
<dbReference type="InterPro" id="IPR050663">
    <property type="entry name" value="Ankyrin-SOCS_Box"/>
</dbReference>
<dbReference type="RefSeq" id="XP_037210873.1">
    <property type="nucleotide sequence ID" value="XM_037348052.1"/>
</dbReference>
<dbReference type="Pfam" id="PF12796">
    <property type="entry name" value="Ank_2"/>
    <property type="match status" value="2"/>
</dbReference>
<comment type="caution">
    <text evidence="4">The sequence shown here is derived from an EMBL/GenBank/DDBJ whole genome shotgun (WGS) entry which is preliminary data.</text>
</comment>
<evidence type="ECO:0000313" key="4">
    <source>
        <dbReference type="EMBL" id="KAF5646623.1"/>
    </source>
</evidence>
<protein>
    <recommendedName>
        <fullName evidence="6">Ankyrin repeat protein</fullName>
    </recommendedName>
</protein>
<dbReference type="GO" id="GO:0005634">
    <property type="term" value="C:nucleus"/>
    <property type="evidence" value="ECO:0007669"/>
    <property type="project" value="TreeGrafter"/>
</dbReference>
<proteinExistence type="predicted"/>
<keyword evidence="5" id="KW-1185">Reference proteome</keyword>
<dbReference type="OrthoDB" id="341259at2759"/>
<evidence type="ECO:0000256" key="1">
    <source>
        <dbReference type="ARBA" id="ARBA00022737"/>
    </source>
</evidence>
<feature type="repeat" description="ANK" evidence="3">
    <location>
        <begin position="218"/>
        <end position="250"/>
    </location>
</feature>
<keyword evidence="1" id="KW-0677">Repeat</keyword>
<name>A0A8H5W631_9HYPO</name>
<dbReference type="PANTHER" id="PTHR24193:SF121">
    <property type="entry name" value="ADA2A-CONTAINING COMPLEX COMPONENT 3, ISOFORM D"/>
    <property type="match status" value="1"/>
</dbReference>
<dbReference type="EMBL" id="JAAQRI010000035">
    <property type="protein sequence ID" value="KAF5646623.1"/>
    <property type="molecule type" value="Genomic_DNA"/>
</dbReference>
<dbReference type="InterPro" id="IPR002110">
    <property type="entry name" value="Ankyrin_rpt"/>
</dbReference>
<organism evidence="4 5">
    <name type="scientific">Fusarium tjaetaba</name>
    <dbReference type="NCBI Taxonomy" id="1567544"/>
    <lineage>
        <taxon>Eukaryota</taxon>
        <taxon>Fungi</taxon>
        <taxon>Dikarya</taxon>
        <taxon>Ascomycota</taxon>
        <taxon>Pezizomycotina</taxon>
        <taxon>Sordariomycetes</taxon>
        <taxon>Hypocreomycetidae</taxon>
        <taxon>Hypocreales</taxon>
        <taxon>Nectriaceae</taxon>
        <taxon>Fusarium</taxon>
        <taxon>Fusarium fujikuroi species complex</taxon>
    </lineage>
</organism>
<dbReference type="GeneID" id="59300322"/>
<evidence type="ECO:0008006" key="6">
    <source>
        <dbReference type="Google" id="ProtNLM"/>
    </source>
</evidence>
<evidence type="ECO:0000256" key="3">
    <source>
        <dbReference type="PROSITE-ProRule" id="PRU00023"/>
    </source>
</evidence>
<feature type="repeat" description="ANK" evidence="3">
    <location>
        <begin position="321"/>
        <end position="353"/>
    </location>
</feature>
<keyword evidence="2 3" id="KW-0040">ANK repeat</keyword>
<evidence type="ECO:0000256" key="2">
    <source>
        <dbReference type="ARBA" id="ARBA00023043"/>
    </source>
</evidence>
<dbReference type="Proteomes" id="UP000530670">
    <property type="component" value="Unassembled WGS sequence"/>
</dbReference>
<accession>A0A8H5W631</accession>
<dbReference type="AlphaFoldDB" id="A0A8H5W631"/>
<dbReference type="Gene3D" id="1.25.40.20">
    <property type="entry name" value="Ankyrin repeat-containing domain"/>
    <property type="match status" value="1"/>
</dbReference>
<sequence>MAVLLQPKSPAHRASWILLVLKAINSGATGDAAAPKFQAEFWFPHNIFWSKIIQIQATYHTVTGPSLQLRTYRHVPDSAPAVNYAMNGNITALRALFAQGLASPVDISYTRGYSLLRWAIYSQQWETCRFLFDQGADADYRPKAPSDNSPRNKATDLILQGGLGREAVDALSRISRREDWLEEQDLHPVHMIVLGLSGKDLVQELQANPEAVDDQDAMGRTAILWAAARGDDEAVTTLLRFKANPNTMDCQHAGPLSYAADRNYTVCAQILLAAGADPDPVIPGGYRIGSPLNCAARNATDPLLVKALLEYGAKVDACGVDGQTSLIHAARTDNVKFAQLFLENHANVDAISTNGQTPLMTAIVNNSHGVLSLLLDKREQNSVRPRLAAPHLLETLAQYADLKTMRILLHADHSSVEHTEAYSTGDLDALLCQRRDVDEEMVQICAELLKLFRTKASCSETESSESLMEKGSVF</sequence>
<evidence type="ECO:0000313" key="5">
    <source>
        <dbReference type="Proteomes" id="UP000530670"/>
    </source>
</evidence>
<dbReference type="SUPFAM" id="SSF48403">
    <property type="entry name" value="Ankyrin repeat"/>
    <property type="match status" value="1"/>
</dbReference>
<gene>
    <name evidence="4" type="ORF">FTJAE_1913</name>
</gene>
<dbReference type="InterPro" id="IPR036770">
    <property type="entry name" value="Ankyrin_rpt-contain_sf"/>
</dbReference>